<reference evidence="1" key="1">
    <citation type="submission" date="2014-09" db="EMBL/GenBank/DDBJ databases">
        <authorList>
            <person name="Magalhaes I.L.F."/>
            <person name="Oliveira U."/>
            <person name="Santos F.R."/>
            <person name="Vidigal T.H.D.A."/>
            <person name="Brescovit A.D."/>
            <person name="Santos A.J."/>
        </authorList>
    </citation>
    <scope>NUCLEOTIDE SEQUENCE</scope>
    <source>
        <tissue evidence="1">Shoot tissue taken approximately 20 cm above the soil surface</tissue>
    </source>
</reference>
<accession>A0A0A9GYW0</accession>
<dbReference type="AlphaFoldDB" id="A0A0A9GYW0"/>
<reference evidence="1" key="2">
    <citation type="journal article" date="2015" name="Data Brief">
        <title>Shoot transcriptome of the giant reed, Arundo donax.</title>
        <authorList>
            <person name="Barrero R.A."/>
            <person name="Guerrero F.D."/>
            <person name="Moolhuijzen P."/>
            <person name="Goolsby J.A."/>
            <person name="Tidwell J."/>
            <person name="Bellgard S.E."/>
            <person name="Bellgard M.I."/>
        </authorList>
    </citation>
    <scope>NUCLEOTIDE SEQUENCE</scope>
    <source>
        <tissue evidence="1">Shoot tissue taken approximately 20 cm above the soil surface</tissue>
    </source>
</reference>
<protein>
    <submittedName>
        <fullName evidence="1">Uncharacterized protein</fullName>
    </submittedName>
</protein>
<proteinExistence type="predicted"/>
<name>A0A0A9GYW0_ARUDO</name>
<sequence>MFLVQSVKYFSTCISKCYSDGLILFSEMSDYDLNSHSLQVQLFDFIFCTQ</sequence>
<evidence type="ECO:0000313" key="1">
    <source>
        <dbReference type="EMBL" id="JAE29702.1"/>
    </source>
</evidence>
<dbReference type="EMBL" id="GBRH01168194">
    <property type="protein sequence ID" value="JAE29702.1"/>
    <property type="molecule type" value="Transcribed_RNA"/>
</dbReference>
<organism evidence="1">
    <name type="scientific">Arundo donax</name>
    <name type="common">Giant reed</name>
    <name type="synonym">Donax arundinaceus</name>
    <dbReference type="NCBI Taxonomy" id="35708"/>
    <lineage>
        <taxon>Eukaryota</taxon>
        <taxon>Viridiplantae</taxon>
        <taxon>Streptophyta</taxon>
        <taxon>Embryophyta</taxon>
        <taxon>Tracheophyta</taxon>
        <taxon>Spermatophyta</taxon>
        <taxon>Magnoliopsida</taxon>
        <taxon>Liliopsida</taxon>
        <taxon>Poales</taxon>
        <taxon>Poaceae</taxon>
        <taxon>PACMAD clade</taxon>
        <taxon>Arundinoideae</taxon>
        <taxon>Arundineae</taxon>
        <taxon>Arundo</taxon>
    </lineage>
</organism>